<dbReference type="EMBL" id="CWGJ01000012">
    <property type="protein sequence ID" value="CRX38469.1"/>
    <property type="molecule type" value="Genomic_DNA"/>
</dbReference>
<organism evidence="1 2">
    <name type="scientific">Estrella lausannensis</name>
    <dbReference type="NCBI Taxonomy" id="483423"/>
    <lineage>
        <taxon>Bacteria</taxon>
        <taxon>Pseudomonadati</taxon>
        <taxon>Chlamydiota</taxon>
        <taxon>Chlamydiia</taxon>
        <taxon>Parachlamydiales</taxon>
        <taxon>Candidatus Criblamydiaceae</taxon>
        <taxon>Estrella</taxon>
    </lineage>
</organism>
<keyword evidence="2" id="KW-1185">Reference proteome</keyword>
<dbReference type="OrthoDB" id="9992070at2"/>
<protein>
    <submittedName>
        <fullName evidence="1">Uncharacterized protein</fullName>
    </submittedName>
</protein>
<accession>A0A0H5DRW5</accession>
<sequence length="322" mass="36289">MNKYLLDDYALTGGQVVRSLLISEYGLRHLERANLEPKYAFGHRFIAAIELIPVVGLIVSLVEAIFQAIYRAWQPSDPCIFTGSQSRCNGKYQLLKAKRYVRRLNAKSAPGIYFNPSKLNGSVEGGTCSAMALKLIKIYLRAKTKAASANEGVARERLLSKLSKKSHLFERSSVEYRAIQAALNTIEIKEVPPDPSGSKVESLVKWRGLEVAWSSNCYRLKKQPSSRKGCPYGHLAHDLSGFDEGVYWVRILKPAVNEKLESRGHSLVYIKERGLHLFYDPNDGLSCLQPEKAGLIVERQLRYCAELFRTTDVRFYRLASSL</sequence>
<name>A0A0H5DRW5_9BACT</name>
<evidence type="ECO:0000313" key="1">
    <source>
        <dbReference type="EMBL" id="CRX38469.1"/>
    </source>
</evidence>
<gene>
    <name evidence="1" type="ORF">ELAC_1126</name>
</gene>
<dbReference type="AlphaFoldDB" id="A0A0H5DRW5"/>
<proteinExistence type="predicted"/>
<dbReference type="Proteomes" id="UP000220251">
    <property type="component" value="Unassembled WGS sequence"/>
</dbReference>
<dbReference type="RefSeq" id="WP_098038324.1">
    <property type="nucleotide sequence ID" value="NZ_CWGJ01000012.1"/>
</dbReference>
<reference evidence="2" key="1">
    <citation type="submission" date="2015-06" db="EMBL/GenBank/DDBJ databases">
        <authorList>
            <person name="Bertelli C."/>
        </authorList>
    </citation>
    <scope>NUCLEOTIDE SEQUENCE [LARGE SCALE GENOMIC DNA]</scope>
    <source>
        <strain evidence="2">CRIB-30</strain>
    </source>
</reference>
<evidence type="ECO:0000313" key="2">
    <source>
        <dbReference type="Proteomes" id="UP000220251"/>
    </source>
</evidence>